<dbReference type="AlphaFoldDB" id="G8NXM7"/>
<dbReference type="Proteomes" id="UP000007113">
    <property type="component" value="Chromosome"/>
</dbReference>
<proteinExistence type="predicted"/>
<evidence type="ECO:0000313" key="2">
    <source>
        <dbReference type="EMBL" id="AEU39022.1"/>
    </source>
</evidence>
<sequence precursor="true">MRFTSRKFALKFLAAIALLVTFGPAAHAETLQDFAKDFWTWRAQEQPFSTDDIPRLDRPANLVIDWSPQAVTRYRAQLLRFEGRFAKLADPAAPITQQVDYRLMGSALARVHWELDIDARWQRDPSFYIDQTLGALYLPLLPPPPFSSARQDELVSRLASFPATLDAARKNLTDMRKPFADLAIEQLADIAPRLRTVISEVEPQLDAEHAHALEASLAASTKSLEDFRAWLQQQHIAKTETAIGRENYLYFLRQIALMPYTPEQMLLMAQQELHRTLAVAAYDTARDDKTQPLPVFKSTEEQMQREQSDELAIRAYLQSHHILTVPTWVKHYRNLPLPAYVAPLEDLSPTDDLTSPLRLDQDGTSYIAAIHPGTQGFFATSLDPRPIILHEGVPGHYFQKVLSFANPDLIRTHFYDSGPNEGIGFYSEEMMLQAGLFDRDPGTRRLIYNFMKLRALRVEVDVKLALGELTMAQAMEYMTKTVPMSSHTAHDEVALFATAPGQAMTYQIGKLQIMGLLADVKQRQGDSFSLQSFHDFVWLNGNVPLSLQRWELLHDPVDVPALKLH</sequence>
<reference evidence="2 3" key="1">
    <citation type="submission" date="2011-11" db="EMBL/GenBank/DDBJ databases">
        <title>Complete sequence of Granulicella mallensis MP5ACTX8.</title>
        <authorList>
            <consortium name="US DOE Joint Genome Institute"/>
            <person name="Lucas S."/>
            <person name="Copeland A."/>
            <person name="Lapidus A."/>
            <person name="Cheng J.-F."/>
            <person name="Goodwin L."/>
            <person name="Pitluck S."/>
            <person name="Peters L."/>
            <person name="Lu M."/>
            <person name="Detter J.C."/>
            <person name="Han C."/>
            <person name="Tapia R."/>
            <person name="Land M."/>
            <person name="Hauser L."/>
            <person name="Kyrpides N."/>
            <person name="Ivanova N."/>
            <person name="Mikhailova N."/>
            <person name="Pagani I."/>
            <person name="Rawat S."/>
            <person name="Mannisto M."/>
            <person name="Haggblom M."/>
            <person name="Woyke T."/>
        </authorList>
    </citation>
    <scope>NUCLEOTIDE SEQUENCE [LARGE SCALE GENOMIC DNA]</scope>
    <source>
        <strain evidence="3">ATCC BAA-1857 / DSM 23137 / MP5ACTX8</strain>
    </source>
</reference>
<dbReference type="EMBL" id="CP003130">
    <property type="protein sequence ID" value="AEU39022.1"/>
    <property type="molecule type" value="Genomic_DNA"/>
</dbReference>
<dbReference type="RefSeq" id="WP_014267893.1">
    <property type="nucleotide sequence ID" value="NC_016631.1"/>
</dbReference>
<evidence type="ECO:0000313" key="3">
    <source>
        <dbReference type="Proteomes" id="UP000007113"/>
    </source>
</evidence>
<dbReference type="KEGG" id="gma:AciX8_4753"/>
<accession>G8NXM7</accession>
<evidence type="ECO:0000256" key="1">
    <source>
        <dbReference type="SAM" id="SignalP"/>
    </source>
</evidence>
<dbReference type="STRING" id="682795.AciX8_4753"/>
<name>G8NXM7_GRAMM</name>
<dbReference type="Pfam" id="PF05960">
    <property type="entry name" value="DUF885"/>
    <property type="match status" value="1"/>
</dbReference>
<gene>
    <name evidence="2" type="ordered locus">AciX8_4753</name>
</gene>
<evidence type="ECO:0008006" key="4">
    <source>
        <dbReference type="Google" id="ProtNLM"/>
    </source>
</evidence>
<feature type="chain" id="PRO_5003512471" description="DUF885 domain-containing protein" evidence="1">
    <location>
        <begin position="29"/>
        <end position="565"/>
    </location>
</feature>
<keyword evidence="3" id="KW-1185">Reference proteome</keyword>
<dbReference type="PANTHER" id="PTHR33361:SF2">
    <property type="entry name" value="DUF885 DOMAIN-CONTAINING PROTEIN"/>
    <property type="match status" value="1"/>
</dbReference>
<keyword evidence="1" id="KW-0732">Signal</keyword>
<dbReference type="OrthoDB" id="9760040at2"/>
<dbReference type="PANTHER" id="PTHR33361">
    <property type="entry name" value="GLR0591 PROTEIN"/>
    <property type="match status" value="1"/>
</dbReference>
<dbReference type="InterPro" id="IPR010281">
    <property type="entry name" value="DUF885"/>
</dbReference>
<protein>
    <recommendedName>
        <fullName evidence="4">DUF885 domain-containing protein</fullName>
    </recommendedName>
</protein>
<dbReference type="HOGENOM" id="CLU_483042_0_0_0"/>
<organism evidence="2 3">
    <name type="scientific">Granulicella mallensis (strain ATCC BAA-1857 / DSM 23137 / MP5ACTX8)</name>
    <dbReference type="NCBI Taxonomy" id="682795"/>
    <lineage>
        <taxon>Bacteria</taxon>
        <taxon>Pseudomonadati</taxon>
        <taxon>Acidobacteriota</taxon>
        <taxon>Terriglobia</taxon>
        <taxon>Terriglobales</taxon>
        <taxon>Acidobacteriaceae</taxon>
        <taxon>Granulicella</taxon>
    </lineage>
</organism>
<feature type="signal peptide" evidence="1">
    <location>
        <begin position="1"/>
        <end position="28"/>
    </location>
</feature>
<dbReference type="eggNOG" id="COG4805">
    <property type="taxonomic scope" value="Bacteria"/>
</dbReference>